<feature type="compositionally biased region" description="Acidic residues" evidence="1">
    <location>
        <begin position="266"/>
        <end position="280"/>
    </location>
</feature>
<dbReference type="HOGENOM" id="CLU_992852_0_0_11"/>
<dbReference type="AlphaFoldDB" id="C7QE02"/>
<protein>
    <submittedName>
        <fullName evidence="2">Uncharacterized protein</fullName>
    </submittedName>
</protein>
<feature type="region of interest" description="Disordered" evidence="1">
    <location>
        <begin position="254"/>
        <end position="280"/>
    </location>
</feature>
<accession>C7QE02</accession>
<evidence type="ECO:0000313" key="2">
    <source>
        <dbReference type="EMBL" id="ACU76590.1"/>
    </source>
</evidence>
<dbReference type="InParanoid" id="C7QE02"/>
<evidence type="ECO:0000256" key="1">
    <source>
        <dbReference type="SAM" id="MobiDB-lite"/>
    </source>
</evidence>
<reference evidence="2 3" key="1">
    <citation type="journal article" date="2009" name="Stand. Genomic Sci.">
        <title>Complete genome sequence of Catenulispora acidiphila type strain (ID 139908).</title>
        <authorList>
            <person name="Copeland A."/>
            <person name="Lapidus A."/>
            <person name="Glavina Del Rio T."/>
            <person name="Nolan M."/>
            <person name="Lucas S."/>
            <person name="Chen F."/>
            <person name="Tice H."/>
            <person name="Cheng J.F."/>
            <person name="Bruce D."/>
            <person name="Goodwin L."/>
            <person name="Pitluck S."/>
            <person name="Mikhailova N."/>
            <person name="Pati A."/>
            <person name="Ivanova N."/>
            <person name="Mavromatis K."/>
            <person name="Chen A."/>
            <person name="Palaniappan K."/>
            <person name="Chain P."/>
            <person name="Land M."/>
            <person name="Hauser L."/>
            <person name="Chang Y.J."/>
            <person name="Jeffries C.D."/>
            <person name="Chertkov O."/>
            <person name="Brettin T."/>
            <person name="Detter J.C."/>
            <person name="Han C."/>
            <person name="Ali Z."/>
            <person name="Tindall B.J."/>
            <person name="Goker M."/>
            <person name="Bristow J."/>
            <person name="Eisen J.A."/>
            <person name="Markowitz V."/>
            <person name="Hugenholtz P."/>
            <person name="Kyrpides N.C."/>
            <person name="Klenk H.P."/>
        </authorList>
    </citation>
    <scope>NUCLEOTIDE SEQUENCE [LARGE SCALE GENOMIC DNA]</scope>
    <source>
        <strain evidence="3">DSM 44928 / JCM 14897 / NBRC 102108 / NRRL B-24433 / ID139908</strain>
    </source>
</reference>
<gene>
    <name evidence="2" type="ordered locus">Caci_7766</name>
</gene>
<dbReference type="Proteomes" id="UP000000851">
    <property type="component" value="Chromosome"/>
</dbReference>
<keyword evidence="3" id="KW-1185">Reference proteome</keyword>
<proteinExistence type="predicted"/>
<evidence type="ECO:0000313" key="3">
    <source>
        <dbReference type="Proteomes" id="UP000000851"/>
    </source>
</evidence>
<name>C7QE02_CATAD</name>
<dbReference type="EMBL" id="CP001700">
    <property type="protein sequence ID" value="ACU76590.1"/>
    <property type="molecule type" value="Genomic_DNA"/>
</dbReference>
<organism evidence="2 3">
    <name type="scientific">Catenulispora acidiphila (strain DSM 44928 / JCM 14897 / NBRC 102108 / NRRL B-24433 / ID139908)</name>
    <dbReference type="NCBI Taxonomy" id="479433"/>
    <lineage>
        <taxon>Bacteria</taxon>
        <taxon>Bacillati</taxon>
        <taxon>Actinomycetota</taxon>
        <taxon>Actinomycetes</taxon>
        <taxon>Catenulisporales</taxon>
        <taxon>Catenulisporaceae</taxon>
        <taxon>Catenulispora</taxon>
    </lineage>
</organism>
<sequence>MATYYVIARMDGTRFVGPDHHKVDLYDALERGVTTFIPSTWQDHDPLSVDDDEASPKTEVPVGLLVYPDPAQAGLGIADDMTLSLGIDGGFRLFQLQAVPAPEHYTPSSAIGAKAIVTREFLVVAEVPGWWAYGPNGRHVNGLITAVSNLERQQVDQIGVGMERPDVIFEVDRREVLDAADLELLRHDRVGAARVARGYARAATYRAWDRDAGLSRAASLIGDLAHATVVGDVLNEEQLALLLKKLTPHISEVLPAGEPEAYGATAEDDGDDDETDEIED</sequence>
<dbReference type="KEGG" id="cai:Caci_7766"/>